<accession>A0A0D2JIQ2</accession>
<evidence type="ECO:0000256" key="4">
    <source>
        <dbReference type="ARBA" id="ARBA00023027"/>
    </source>
</evidence>
<dbReference type="PANTHER" id="PTHR11496">
    <property type="entry name" value="ALCOHOL DEHYDROGENASE"/>
    <property type="match status" value="1"/>
</dbReference>
<dbReference type="AlphaFoldDB" id="A0A0D2JIQ2"/>
<comment type="caution">
    <text evidence="7">The sequence shown here is derived from an EMBL/GenBank/DDBJ whole genome shotgun (WGS) entry which is preliminary data.</text>
</comment>
<dbReference type="Pfam" id="PF25137">
    <property type="entry name" value="ADH_Fe_C"/>
    <property type="match status" value="1"/>
</dbReference>
<evidence type="ECO:0000256" key="2">
    <source>
        <dbReference type="ARBA" id="ARBA00007358"/>
    </source>
</evidence>
<dbReference type="EMBL" id="AZAC01000002">
    <property type="protein sequence ID" value="KIX15541.1"/>
    <property type="molecule type" value="Genomic_DNA"/>
</dbReference>
<proteinExistence type="inferred from homology"/>
<comment type="cofactor">
    <cofactor evidence="1">
        <name>Fe cation</name>
        <dbReference type="ChEBI" id="CHEBI:24875"/>
    </cofactor>
</comment>
<keyword evidence="3" id="KW-0560">Oxidoreductase</keyword>
<keyword evidence="8" id="KW-1185">Reference proteome</keyword>
<feature type="domain" description="Alcohol dehydrogenase iron-type/glycerol dehydrogenase GldA" evidence="5">
    <location>
        <begin position="2"/>
        <end position="142"/>
    </location>
</feature>
<dbReference type="STRING" id="1429043.X474_02145"/>
<evidence type="ECO:0000256" key="3">
    <source>
        <dbReference type="ARBA" id="ARBA00023002"/>
    </source>
</evidence>
<dbReference type="InterPro" id="IPR001670">
    <property type="entry name" value="ADH_Fe/GldA"/>
</dbReference>
<dbReference type="PANTHER" id="PTHR11496:SF102">
    <property type="entry name" value="ALCOHOL DEHYDROGENASE 4"/>
    <property type="match status" value="1"/>
</dbReference>
<dbReference type="InterPro" id="IPR056798">
    <property type="entry name" value="ADH_Fe_C"/>
</dbReference>
<evidence type="ECO:0000259" key="6">
    <source>
        <dbReference type="Pfam" id="PF25137"/>
    </source>
</evidence>
<dbReference type="InterPro" id="IPR039697">
    <property type="entry name" value="Alcohol_dehydrogenase_Fe"/>
</dbReference>
<dbReference type="Gene3D" id="1.20.1090.10">
    <property type="entry name" value="Dehydroquinate synthase-like - alpha domain"/>
    <property type="match status" value="1"/>
</dbReference>
<keyword evidence="4" id="KW-0520">NAD</keyword>
<dbReference type="InterPro" id="IPR018211">
    <property type="entry name" value="ADH_Fe_CS"/>
</dbReference>
<dbReference type="FunFam" id="3.40.50.1970:FF:000003">
    <property type="entry name" value="Alcohol dehydrogenase, iron-containing"/>
    <property type="match status" value="1"/>
</dbReference>
<feature type="domain" description="Fe-containing alcohol dehydrogenase-like C-terminal" evidence="6">
    <location>
        <begin position="154"/>
        <end position="347"/>
    </location>
</feature>
<evidence type="ECO:0000256" key="1">
    <source>
        <dbReference type="ARBA" id="ARBA00001962"/>
    </source>
</evidence>
<dbReference type="GO" id="GO:0004022">
    <property type="term" value="F:alcohol dehydrogenase (NAD+) activity"/>
    <property type="evidence" value="ECO:0007669"/>
    <property type="project" value="TreeGrafter"/>
</dbReference>
<dbReference type="Pfam" id="PF00465">
    <property type="entry name" value="Fe-ADH"/>
    <property type="match status" value="1"/>
</dbReference>
<comment type="similarity">
    <text evidence="2">Belongs to the iron-containing alcohol dehydrogenase family.</text>
</comment>
<dbReference type="FunFam" id="1.20.1090.10:FF:000001">
    <property type="entry name" value="Aldehyde-alcohol dehydrogenase"/>
    <property type="match status" value="1"/>
</dbReference>
<dbReference type="Proteomes" id="UP000032233">
    <property type="component" value="Unassembled WGS sequence"/>
</dbReference>
<organism evidence="7 8">
    <name type="scientific">Dethiosulfatarculus sandiegensis</name>
    <dbReference type="NCBI Taxonomy" id="1429043"/>
    <lineage>
        <taxon>Bacteria</taxon>
        <taxon>Pseudomonadati</taxon>
        <taxon>Thermodesulfobacteriota</taxon>
        <taxon>Desulfarculia</taxon>
        <taxon>Desulfarculales</taxon>
        <taxon>Desulfarculaceae</taxon>
        <taxon>Dethiosulfatarculus</taxon>
    </lineage>
</organism>
<dbReference type="SUPFAM" id="SSF56796">
    <property type="entry name" value="Dehydroquinate synthase-like"/>
    <property type="match status" value="1"/>
</dbReference>
<dbReference type="CDD" id="cd08551">
    <property type="entry name" value="Fe-ADH"/>
    <property type="match status" value="1"/>
</dbReference>
<protein>
    <submittedName>
        <fullName evidence="7">Uncharacterized protein</fullName>
    </submittedName>
</protein>
<gene>
    <name evidence="7" type="ORF">X474_02145</name>
</gene>
<dbReference type="GO" id="GO:0046872">
    <property type="term" value="F:metal ion binding"/>
    <property type="evidence" value="ECO:0007669"/>
    <property type="project" value="InterPro"/>
</dbReference>
<dbReference type="InParanoid" id="A0A0D2JIQ2"/>
<reference evidence="7 8" key="1">
    <citation type="submission" date="2013-11" db="EMBL/GenBank/DDBJ databases">
        <title>Metagenomic analysis of a methanogenic consortium involved in long chain n-alkane degradation.</title>
        <authorList>
            <person name="Davidova I.A."/>
            <person name="Callaghan A.V."/>
            <person name="Wawrik B."/>
            <person name="Pruitt S."/>
            <person name="Marks C."/>
            <person name="Duncan K.E."/>
            <person name="Suflita J.M."/>
        </authorList>
    </citation>
    <scope>NUCLEOTIDE SEQUENCE [LARGE SCALE GENOMIC DNA]</scope>
    <source>
        <strain evidence="7 8">SPR</strain>
    </source>
</reference>
<evidence type="ECO:0000313" key="8">
    <source>
        <dbReference type="Proteomes" id="UP000032233"/>
    </source>
</evidence>
<evidence type="ECO:0000259" key="5">
    <source>
        <dbReference type="Pfam" id="PF00465"/>
    </source>
</evidence>
<sequence length="349" mass="36633">MMTDQGIARTALLNKVTTALEKAGRRFVVFSDVVSDPPVEVVEEALAFTRQKGAGAVIGLGGGSSLDAAKGLAVRMVSEVPLREYGDGKPVEGPIAPLYAIPTTAGTGSEVTRVSVITDTVKKEKMAIRGEHLAPLGAVLDPELIAGIPASVAAETGADALTHAVEAYVSLNSNPITDALAIAAIEMIGKNLADFVADSRNREAGLKMLLASCLAGQAFSNGGLGLAHSMGEPLGSYFHLGHGLACALYLPVIMEFNLSEAQYKFANIARALGHGIDNLAQADAADLSVKAVKDLFREIGLPKNYREAGIKNFELNPQMVDDVFPQFSTTCNPRKADAKEIEALYNALA</sequence>
<name>A0A0D2JIQ2_9BACT</name>
<dbReference type="PROSITE" id="PS00913">
    <property type="entry name" value="ADH_IRON_1"/>
    <property type="match status" value="1"/>
</dbReference>
<dbReference type="Gene3D" id="3.40.50.1970">
    <property type="match status" value="1"/>
</dbReference>
<evidence type="ECO:0000313" key="7">
    <source>
        <dbReference type="EMBL" id="KIX15541.1"/>
    </source>
</evidence>